<keyword evidence="2" id="KW-0732">Signal</keyword>
<dbReference type="InterPro" id="IPR000742">
    <property type="entry name" value="EGF"/>
</dbReference>
<evidence type="ECO:0000256" key="6">
    <source>
        <dbReference type="PROSITE-ProRule" id="PRU00076"/>
    </source>
</evidence>
<dbReference type="InterPro" id="IPR018097">
    <property type="entry name" value="EGF_Ca-bd_CS"/>
</dbReference>
<reference evidence="9" key="1">
    <citation type="submission" date="2019-05" db="EMBL/GenBank/DDBJ databases">
        <title>Annotation for the trematode Fasciolopsis buski.</title>
        <authorList>
            <person name="Choi Y.-J."/>
        </authorList>
    </citation>
    <scope>NUCLEOTIDE SEQUENCE</scope>
    <source>
        <strain evidence="9">HT</strain>
        <tissue evidence="9">Whole worm</tissue>
    </source>
</reference>
<dbReference type="AlphaFoldDB" id="A0A8E0RZG2"/>
<dbReference type="Gene3D" id="2.90.20.10">
    <property type="entry name" value="Plasmodium vivax P25 domain"/>
    <property type="match status" value="1"/>
</dbReference>
<evidence type="ECO:0000256" key="3">
    <source>
        <dbReference type="ARBA" id="ARBA00022737"/>
    </source>
</evidence>
<organism evidence="9 10">
    <name type="scientific">Fasciolopsis buskii</name>
    <dbReference type="NCBI Taxonomy" id="27845"/>
    <lineage>
        <taxon>Eukaryota</taxon>
        <taxon>Metazoa</taxon>
        <taxon>Spiralia</taxon>
        <taxon>Lophotrochozoa</taxon>
        <taxon>Platyhelminthes</taxon>
        <taxon>Trematoda</taxon>
        <taxon>Digenea</taxon>
        <taxon>Plagiorchiida</taxon>
        <taxon>Echinostomata</taxon>
        <taxon>Echinostomatoidea</taxon>
        <taxon>Fasciolidae</taxon>
        <taxon>Fasciolopsis</taxon>
    </lineage>
</organism>
<dbReference type="FunFam" id="2.10.25.10:FF:000005">
    <property type="entry name" value="Fibrillin 2"/>
    <property type="match status" value="1"/>
</dbReference>
<dbReference type="PROSITE" id="PS01186">
    <property type="entry name" value="EGF_2"/>
    <property type="match status" value="3"/>
</dbReference>
<dbReference type="CDD" id="cd00054">
    <property type="entry name" value="EGF_CA"/>
    <property type="match status" value="2"/>
</dbReference>
<evidence type="ECO:0000256" key="7">
    <source>
        <dbReference type="SAM" id="MobiDB-lite"/>
    </source>
</evidence>
<keyword evidence="1 6" id="KW-0245">EGF-like domain</keyword>
<dbReference type="PANTHER" id="PTHR24034:SF209">
    <property type="entry name" value="EGF-LIKE DOMAIN-CONTAINING PROTEIN"/>
    <property type="match status" value="1"/>
</dbReference>
<dbReference type="SMART" id="SM00181">
    <property type="entry name" value="EGF"/>
    <property type="match status" value="8"/>
</dbReference>
<dbReference type="InterPro" id="IPR000152">
    <property type="entry name" value="EGF-type_Asp/Asn_hydroxyl_site"/>
</dbReference>
<dbReference type="PROSITE" id="PS00010">
    <property type="entry name" value="ASX_HYDROXYL"/>
    <property type="match status" value="3"/>
</dbReference>
<dbReference type="SUPFAM" id="SSF57184">
    <property type="entry name" value="Growth factor receptor domain"/>
    <property type="match status" value="3"/>
</dbReference>
<dbReference type="PROSITE" id="PS01187">
    <property type="entry name" value="EGF_CA"/>
    <property type="match status" value="3"/>
</dbReference>
<dbReference type="EMBL" id="LUCM01002286">
    <property type="protein sequence ID" value="KAA0197592.1"/>
    <property type="molecule type" value="Genomic_DNA"/>
</dbReference>
<comment type="caution">
    <text evidence="9">The sequence shown here is derived from an EMBL/GenBank/DDBJ whole genome shotgun (WGS) entry which is preliminary data.</text>
</comment>
<proteinExistence type="predicted"/>
<keyword evidence="10" id="KW-1185">Reference proteome</keyword>
<dbReference type="SMART" id="SM00179">
    <property type="entry name" value="EGF_CA"/>
    <property type="match status" value="9"/>
</dbReference>
<dbReference type="InterPro" id="IPR049883">
    <property type="entry name" value="NOTCH1_EGF-like"/>
</dbReference>
<dbReference type="FunFam" id="2.10.25.10:FF:000038">
    <property type="entry name" value="Fibrillin 2"/>
    <property type="match status" value="1"/>
</dbReference>
<protein>
    <submittedName>
        <fullName evidence="9">Fibulin-2</fullName>
    </submittedName>
</protein>
<dbReference type="Gene3D" id="2.10.25.10">
    <property type="entry name" value="Laminin"/>
    <property type="match status" value="7"/>
</dbReference>
<feature type="domain" description="EGF-like" evidence="8">
    <location>
        <begin position="526"/>
        <end position="568"/>
    </location>
</feature>
<evidence type="ECO:0000256" key="5">
    <source>
        <dbReference type="ARBA" id="ARBA00023180"/>
    </source>
</evidence>
<keyword evidence="5" id="KW-0325">Glycoprotein</keyword>
<dbReference type="PROSITE" id="PS50026">
    <property type="entry name" value="EGF_3"/>
    <property type="match status" value="2"/>
</dbReference>
<dbReference type="InterPro" id="IPR050751">
    <property type="entry name" value="ECM_structural_protein"/>
</dbReference>
<comment type="caution">
    <text evidence="6">Lacks conserved residue(s) required for the propagation of feature annotation.</text>
</comment>
<name>A0A8E0RZG2_9TREM</name>
<dbReference type="Pfam" id="PF07645">
    <property type="entry name" value="EGF_CA"/>
    <property type="match status" value="9"/>
</dbReference>
<dbReference type="SUPFAM" id="SSF57196">
    <property type="entry name" value="EGF/Laminin"/>
    <property type="match status" value="1"/>
</dbReference>
<accession>A0A8E0RZG2</accession>
<dbReference type="PANTHER" id="PTHR24034">
    <property type="entry name" value="EGF-LIKE DOMAIN-CONTAINING PROTEIN"/>
    <property type="match status" value="1"/>
</dbReference>
<dbReference type="InterPro" id="IPR009030">
    <property type="entry name" value="Growth_fac_rcpt_cys_sf"/>
</dbReference>
<evidence type="ECO:0000256" key="2">
    <source>
        <dbReference type="ARBA" id="ARBA00022729"/>
    </source>
</evidence>
<evidence type="ECO:0000313" key="9">
    <source>
        <dbReference type="EMBL" id="KAA0197592.1"/>
    </source>
</evidence>
<evidence type="ECO:0000256" key="4">
    <source>
        <dbReference type="ARBA" id="ARBA00023157"/>
    </source>
</evidence>
<dbReference type="InterPro" id="IPR001881">
    <property type="entry name" value="EGF-like_Ca-bd_dom"/>
</dbReference>
<feature type="region of interest" description="Disordered" evidence="7">
    <location>
        <begin position="1"/>
        <end position="23"/>
    </location>
</feature>
<keyword evidence="3" id="KW-0677">Repeat</keyword>
<dbReference type="OrthoDB" id="6263771at2759"/>
<feature type="domain" description="EGF-like" evidence="8">
    <location>
        <begin position="437"/>
        <end position="478"/>
    </location>
</feature>
<evidence type="ECO:0000259" key="8">
    <source>
        <dbReference type="PROSITE" id="PS50026"/>
    </source>
</evidence>
<keyword evidence="4" id="KW-1015">Disulfide bond</keyword>
<evidence type="ECO:0000256" key="1">
    <source>
        <dbReference type="ARBA" id="ARBA00022536"/>
    </source>
</evidence>
<gene>
    <name evidence="9" type="ORF">FBUS_03176</name>
</gene>
<dbReference type="FunFam" id="2.10.25.10:FF:000002">
    <property type="entry name" value="Latent-transforming growth factor beta-binding protein 3"/>
    <property type="match status" value="1"/>
</dbReference>
<dbReference type="GO" id="GO:0005509">
    <property type="term" value="F:calcium ion binding"/>
    <property type="evidence" value="ECO:0007669"/>
    <property type="project" value="InterPro"/>
</dbReference>
<evidence type="ECO:0000313" key="10">
    <source>
        <dbReference type="Proteomes" id="UP000728185"/>
    </source>
</evidence>
<dbReference type="Proteomes" id="UP000728185">
    <property type="component" value="Unassembled WGS sequence"/>
</dbReference>
<sequence>MSDDPDALFGKTTPPVPLPTESDDVPDDFEFSMGGGLNMPSMFPLSSEVTKVSTEALRTTAPVQNNAARVECAENFAWDADQELCVRVITACPIGMYLNKKTKKCVKRGSEAISCKPGFVFNETTDTCTDIDECRDGLPGGDKPCTGEGMICINHPGFYNCSCSEGFQMAEDGTCVDINECNLPKNPCRSGQQCRNIIGSYQCIRQVPCGFGYVLNPKTQQCEDVNECKADPNICGRGMMCINVRGGHKCVDQKCPGKARRDKFGNCVPCPTGYLFNATSNSCEDVDECSSADQCKPWERCVNQMGYFVCQQKLNCEHGTRINGNGTSCDDIDECSEKSFNCRHDEICKNKPGSYDCVPSPCSITQIYDYVNKTCTCEAGLRNVDGNCVDINECEETPFVCAAGEKCVNHIGGYRCVRMNECQPGFQRDGPFGVCRDIDECRNGAAKCGPNMYCLNTIGSFQCLCERGYKNLDHETCVDVDECQVFGSQASCPDPRARCVNTNGSHICVCPDGFIWVDYPISKCKDIDECSQQPDRCGKEHRCVNVEGSYNCVCASGYKAAEDSKRCVGKSF</sequence>